<protein>
    <submittedName>
        <fullName evidence="1">Uncharacterized protein</fullName>
    </submittedName>
</protein>
<dbReference type="EMBL" id="CM017633">
    <property type="protein sequence ID" value="TYH45617.1"/>
    <property type="molecule type" value="Genomic_DNA"/>
</dbReference>
<accession>A0A5D2ISK8</accession>
<dbReference type="AlphaFoldDB" id="A0A5D2ISK8"/>
<gene>
    <name evidence="1" type="ORF">ES332_D11G277900v1</name>
</gene>
<name>A0A5D2ISK8_GOSTO</name>
<evidence type="ECO:0000313" key="1">
    <source>
        <dbReference type="EMBL" id="TYH45617.1"/>
    </source>
</evidence>
<evidence type="ECO:0000313" key="2">
    <source>
        <dbReference type="Proteomes" id="UP000322667"/>
    </source>
</evidence>
<dbReference type="Proteomes" id="UP000322667">
    <property type="component" value="Chromosome D11"/>
</dbReference>
<proteinExistence type="predicted"/>
<dbReference type="GO" id="GO:0040008">
    <property type="term" value="P:regulation of growth"/>
    <property type="evidence" value="ECO:0007669"/>
    <property type="project" value="InterPro"/>
</dbReference>
<dbReference type="InterPro" id="IPR044194">
    <property type="entry name" value="BLISTER"/>
</dbReference>
<keyword evidence="2" id="KW-1185">Reference proteome</keyword>
<dbReference type="PANTHER" id="PTHR47490:SF2">
    <property type="entry name" value="PROTEIN BLISTER"/>
    <property type="match status" value="1"/>
</dbReference>
<reference evidence="1 2" key="1">
    <citation type="submission" date="2019-07" db="EMBL/GenBank/DDBJ databases">
        <title>WGS assembly of Gossypium tomentosum.</title>
        <authorList>
            <person name="Chen Z.J."/>
            <person name="Sreedasyam A."/>
            <person name="Ando A."/>
            <person name="Song Q."/>
            <person name="De L."/>
            <person name="Hulse-Kemp A."/>
            <person name="Ding M."/>
            <person name="Ye W."/>
            <person name="Kirkbride R."/>
            <person name="Jenkins J."/>
            <person name="Plott C."/>
            <person name="Lovell J."/>
            <person name="Lin Y.-M."/>
            <person name="Vaughn R."/>
            <person name="Liu B."/>
            <person name="Li W."/>
            <person name="Simpson S."/>
            <person name="Scheffler B."/>
            <person name="Saski C."/>
            <person name="Grover C."/>
            <person name="Hu G."/>
            <person name="Conover J."/>
            <person name="Carlson J."/>
            <person name="Shu S."/>
            <person name="Boston L."/>
            <person name="Williams M."/>
            <person name="Peterson D."/>
            <person name="Mcgee K."/>
            <person name="Jones D."/>
            <person name="Wendel J."/>
            <person name="Stelly D."/>
            <person name="Grimwood J."/>
            <person name="Schmutz J."/>
        </authorList>
    </citation>
    <scope>NUCLEOTIDE SEQUENCE [LARGE SCALE GENOMIC DNA]</scope>
    <source>
        <strain evidence="1">7179.01</strain>
    </source>
</reference>
<organism evidence="1 2">
    <name type="scientific">Gossypium tomentosum</name>
    <name type="common">Hawaiian cotton</name>
    <name type="synonym">Gossypium sandvicense</name>
    <dbReference type="NCBI Taxonomy" id="34277"/>
    <lineage>
        <taxon>Eukaryota</taxon>
        <taxon>Viridiplantae</taxon>
        <taxon>Streptophyta</taxon>
        <taxon>Embryophyta</taxon>
        <taxon>Tracheophyta</taxon>
        <taxon>Spermatophyta</taxon>
        <taxon>Magnoliopsida</taxon>
        <taxon>eudicotyledons</taxon>
        <taxon>Gunneridae</taxon>
        <taxon>Pentapetalae</taxon>
        <taxon>rosids</taxon>
        <taxon>malvids</taxon>
        <taxon>Malvales</taxon>
        <taxon>Malvaceae</taxon>
        <taxon>Malvoideae</taxon>
        <taxon>Gossypium</taxon>
    </lineage>
</organism>
<sequence length="191" mass="21986">MPKCTKNKLRLCLRISLKAIMKLQGCLSRLVLMYSSILFLAELESFKMEYANARLECNAADECANILASEVIWFGREAFGVSYFIPLNIFLYKAVDTGARRLRSNELKLERQLENSQAEISSFNLYHWCIHQLVLIVRYYMIAMNNLQCIALEDTLLLAWETNSKPVCRPASKLNQISSSILFILFICNLI</sequence>
<dbReference type="PANTHER" id="PTHR47490">
    <property type="entry name" value="PROTEIN BLISTER"/>
    <property type="match status" value="1"/>
</dbReference>